<dbReference type="Proteomes" id="UP000816034">
    <property type="component" value="Unassembled WGS sequence"/>
</dbReference>
<comment type="caution">
    <text evidence="2">The sequence shown here is derived from an EMBL/GenBank/DDBJ whole genome shotgun (WGS) entry which is preliminary data.</text>
</comment>
<name>A0AA88H0X2_NAELO</name>
<evidence type="ECO:0000313" key="2">
    <source>
        <dbReference type="EMBL" id="KAG2389053.1"/>
    </source>
</evidence>
<gene>
    <name evidence="2" type="ORF">C9374_014453</name>
</gene>
<sequence length="614" mass="71321">MKRKHFESFSHAKNPSSTTNVLEHSKTIKTKQQQLTNRIQLPFQIFDIDEIVAWILQFMTTTDYFVYLRFVNRCFHRLIEEGILSGLIFKNITLDNSSFLTHHVHSEHNDQVSLESVTIQHILQEYSQKKSKRISKNSKQSLTSLTSKRLLHIISNHSFAIQSWKCAYGVREMTLQVFENLIEKCHNLQEIFIESSQLESIKMDPKSLPQLQSFTLVMRSFSFRELIFGEENSKANDDDMNCFEHLQTLSITIHRSDDSFKTLFTHAKLFPNLVHFTFHTAANSSLSSHQIITISRSMIHLCTPNLETVSIRSYSKRFMLNGQFDHLRSQKYDGMMQHVKLLNLEHLKSLTVLVVSCTHAIIPSLFIYNCPDLIHVNLPMGANALCPITKFMLSHLKELELDVAEMIHDTHVENNDNRSITTLPLTWMSILRDQSNLPSLQHLHLYSSSDETIQSLELKGFKRLKSLSIELENLDLTLKNMKKLREFNISCKNLKLHLYKCRMMTEKELDHILDTSRFISSLTVSKCSELRRLDLSKNSSGRYLKHFKINKCQNLEWLCCDSSRTTSGEVKNCTNLKFIKAKQFSINTSQHPTRSINKMLLVTNLHPKLEIMNQ</sequence>
<dbReference type="SUPFAM" id="SSF52047">
    <property type="entry name" value="RNI-like"/>
    <property type="match status" value="1"/>
</dbReference>
<organism evidence="2 3">
    <name type="scientific">Naegleria lovaniensis</name>
    <name type="common">Amoeba</name>
    <dbReference type="NCBI Taxonomy" id="51637"/>
    <lineage>
        <taxon>Eukaryota</taxon>
        <taxon>Discoba</taxon>
        <taxon>Heterolobosea</taxon>
        <taxon>Tetramitia</taxon>
        <taxon>Eutetramitia</taxon>
        <taxon>Vahlkampfiidae</taxon>
        <taxon>Naegleria</taxon>
    </lineage>
</organism>
<evidence type="ECO:0000313" key="3">
    <source>
        <dbReference type="Proteomes" id="UP000816034"/>
    </source>
</evidence>
<accession>A0AA88H0X2</accession>
<feature type="compositionally biased region" description="Polar residues" evidence="1">
    <location>
        <begin position="11"/>
        <end position="22"/>
    </location>
</feature>
<feature type="region of interest" description="Disordered" evidence="1">
    <location>
        <begin position="1"/>
        <end position="22"/>
    </location>
</feature>
<dbReference type="EMBL" id="PYSW02000008">
    <property type="protein sequence ID" value="KAG2389053.1"/>
    <property type="molecule type" value="Genomic_DNA"/>
</dbReference>
<keyword evidence="3" id="KW-1185">Reference proteome</keyword>
<dbReference type="GeneID" id="68106906"/>
<dbReference type="AlphaFoldDB" id="A0AA88H0X2"/>
<protein>
    <submittedName>
        <fullName evidence="2">Uncharacterized protein</fullName>
    </submittedName>
</protein>
<reference evidence="2 3" key="1">
    <citation type="journal article" date="2018" name="BMC Genomics">
        <title>The genome of Naegleria lovaniensis, the basis for a comparative approach to unravel pathogenicity factors of the human pathogenic amoeba N. fowleri.</title>
        <authorList>
            <person name="Liechti N."/>
            <person name="Schurch N."/>
            <person name="Bruggmann R."/>
            <person name="Wittwer M."/>
        </authorList>
    </citation>
    <scope>NUCLEOTIDE SEQUENCE [LARGE SCALE GENOMIC DNA]</scope>
    <source>
        <strain evidence="2 3">ATCC 30569</strain>
    </source>
</reference>
<dbReference type="Gene3D" id="3.80.10.10">
    <property type="entry name" value="Ribonuclease Inhibitor"/>
    <property type="match status" value="1"/>
</dbReference>
<proteinExistence type="predicted"/>
<dbReference type="RefSeq" id="XP_044553045.1">
    <property type="nucleotide sequence ID" value="XM_044690442.1"/>
</dbReference>
<evidence type="ECO:0000256" key="1">
    <source>
        <dbReference type="SAM" id="MobiDB-lite"/>
    </source>
</evidence>
<dbReference type="InterPro" id="IPR032675">
    <property type="entry name" value="LRR_dom_sf"/>
</dbReference>
<feature type="compositionally biased region" description="Basic and acidic residues" evidence="1">
    <location>
        <begin position="1"/>
        <end position="10"/>
    </location>
</feature>